<protein>
    <recommendedName>
        <fullName evidence="3">Peroxin-3</fullName>
    </recommendedName>
</protein>
<dbReference type="OrthoDB" id="1751643at2759"/>
<dbReference type="Pfam" id="PF04882">
    <property type="entry name" value="Peroxin-3"/>
    <property type="match status" value="1"/>
</dbReference>
<dbReference type="InterPro" id="IPR006966">
    <property type="entry name" value="Peroxin-3"/>
</dbReference>
<dbReference type="Proteomes" id="UP000806378">
    <property type="component" value="Unassembled WGS sequence"/>
</dbReference>
<dbReference type="PANTHER" id="PTHR28080">
    <property type="entry name" value="PEROXISOMAL BIOGENESIS FACTOR 3"/>
    <property type="match status" value="1"/>
</dbReference>
<name>A0A8T0CKW9_CORYI</name>
<evidence type="ECO:0008006" key="3">
    <source>
        <dbReference type="Google" id="ProtNLM"/>
    </source>
</evidence>
<evidence type="ECO:0000313" key="1">
    <source>
        <dbReference type="EMBL" id="KAF7846425.1"/>
    </source>
</evidence>
<reference evidence="1" key="1">
    <citation type="submission" date="2020-05" db="EMBL/GenBank/DDBJ databases">
        <title>WGS assembly of Corymbia citriodora subspecies variegata.</title>
        <authorList>
            <person name="Barry K."/>
            <person name="Hundley H."/>
            <person name="Shu S."/>
            <person name="Jenkins J."/>
            <person name="Grimwood J."/>
            <person name="Baten A."/>
        </authorList>
    </citation>
    <scope>NUCLEOTIDE SEQUENCE</scope>
    <source>
        <strain evidence="1">CV2-018</strain>
    </source>
</reference>
<dbReference type="GO" id="GO:0030674">
    <property type="term" value="F:protein-macromolecule adaptor activity"/>
    <property type="evidence" value="ECO:0007669"/>
    <property type="project" value="TreeGrafter"/>
</dbReference>
<accession>A0A8T0CKW9</accession>
<dbReference type="GO" id="GO:0005778">
    <property type="term" value="C:peroxisomal membrane"/>
    <property type="evidence" value="ECO:0007669"/>
    <property type="project" value="InterPro"/>
</dbReference>
<dbReference type="AlphaFoldDB" id="A0A8T0CKW9"/>
<dbReference type="EMBL" id="MU093275">
    <property type="protein sequence ID" value="KAF7846425.1"/>
    <property type="molecule type" value="Genomic_DNA"/>
</dbReference>
<dbReference type="Gramene" id="rna-gnl|WGS:JABURB|Cocit.L4388.1">
    <property type="protein sequence ID" value="cds-KAF7846425.1"/>
    <property type="gene ID" value="gene-BT93_L4388"/>
</dbReference>
<gene>
    <name evidence="1" type="ORF">BT93_L4388</name>
</gene>
<comment type="caution">
    <text evidence="1">The sequence shown here is derived from an EMBL/GenBank/DDBJ whole genome shotgun (WGS) entry which is preliminary data.</text>
</comment>
<evidence type="ECO:0000313" key="2">
    <source>
        <dbReference type="Proteomes" id="UP000806378"/>
    </source>
</evidence>
<dbReference type="PANTHER" id="PTHR28080:SF1">
    <property type="entry name" value="PEROXISOMAL BIOGENESIS FACTOR 3"/>
    <property type="match status" value="1"/>
</dbReference>
<organism evidence="1 2">
    <name type="scientific">Corymbia citriodora subsp. variegata</name>
    <dbReference type="NCBI Taxonomy" id="360336"/>
    <lineage>
        <taxon>Eukaryota</taxon>
        <taxon>Viridiplantae</taxon>
        <taxon>Streptophyta</taxon>
        <taxon>Embryophyta</taxon>
        <taxon>Tracheophyta</taxon>
        <taxon>Spermatophyta</taxon>
        <taxon>Magnoliopsida</taxon>
        <taxon>eudicotyledons</taxon>
        <taxon>Gunneridae</taxon>
        <taxon>Pentapetalae</taxon>
        <taxon>rosids</taxon>
        <taxon>malvids</taxon>
        <taxon>Myrtales</taxon>
        <taxon>Myrtaceae</taxon>
        <taxon>Myrtoideae</taxon>
        <taxon>Eucalypteae</taxon>
        <taxon>Corymbia</taxon>
    </lineage>
</organism>
<dbReference type="GO" id="GO:0045046">
    <property type="term" value="P:protein import into peroxisome membrane"/>
    <property type="evidence" value="ECO:0007669"/>
    <property type="project" value="TreeGrafter"/>
</dbReference>
<proteinExistence type="predicted"/>
<sequence length="404" mass="45523">MHTSQLDQSRQARARKTKAQLWNELKITSITRVLTLVYTVSLLTLLTRIQLNLLGRLNYLSSVLTLSQASTADPRPDSISLENHEDSITNPSVTFGNDFETNRRFLTFSWFLLQKGYKDMVSEVRTAVEQVFGSIPPTEMISQQRLSDLILEVRRIIEGRTEQERYSKRWLRYLLPDRKDEAQLLEESGVLTPLSSSPKEAPEQSRAQLLAADLSSGPLRRLLDECADLIDNITFTRLHTQILDTLFSHLIDKRMISHLYPQPQTTSPPPSEVGSSLTGPRIVELDSSVTIVPTEPQVKLANVLAQFTRQAHILANHADPPNEYLGVIEQEVKELDSFAVVIYTSNLREEAERSMVTKDLMSSEPHGTSLQARIAEMEDSVQSQFEGAWEKVAGSSGISAHDER</sequence>
<keyword evidence="2" id="KW-1185">Reference proteome</keyword>